<organism evidence="1">
    <name type="scientific">Tanacetum cinerariifolium</name>
    <name type="common">Dalmatian daisy</name>
    <name type="synonym">Chrysanthemum cinerariifolium</name>
    <dbReference type="NCBI Taxonomy" id="118510"/>
    <lineage>
        <taxon>Eukaryota</taxon>
        <taxon>Viridiplantae</taxon>
        <taxon>Streptophyta</taxon>
        <taxon>Embryophyta</taxon>
        <taxon>Tracheophyta</taxon>
        <taxon>Spermatophyta</taxon>
        <taxon>Magnoliopsida</taxon>
        <taxon>eudicotyledons</taxon>
        <taxon>Gunneridae</taxon>
        <taxon>Pentapetalae</taxon>
        <taxon>asterids</taxon>
        <taxon>campanulids</taxon>
        <taxon>Asterales</taxon>
        <taxon>Asteraceae</taxon>
        <taxon>Asteroideae</taxon>
        <taxon>Anthemideae</taxon>
        <taxon>Anthemidinae</taxon>
        <taxon>Tanacetum</taxon>
    </lineage>
</organism>
<comment type="caution">
    <text evidence="1">The sequence shown here is derived from an EMBL/GenBank/DDBJ whole genome shotgun (WGS) entry which is preliminary data.</text>
</comment>
<reference evidence="1" key="1">
    <citation type="journal article" date="2019" name="Sci. Rep.">
        <title>Draft genome of Tanacetum cinerariifolium, the natural source of mosquito coil.</title>
        <authorList>
            <person name="Yamashiro T."/>
            <person name="Shiraishi A."/>
            <person name="Satake H."/>
            <person name="Nakayama K."/>
        </authorList>
    </citation>
    <scope>NUCLEOTIDE SEQUENCE</scope>
</reference>
<dbReference type="PANTHER" id="PTHR45778:SF3">
    <property type="entry name" value="PURPLE ACID PHOSPHATASE"/>
    <property type="match status" value="1"/>
</dbReference>
<dbReference type="PANTHER" id="PTHR45778">
    <property type="entry name" value="PURPLE ACID PHOSPHATASE-RELATED"/>
    <property type="match status" value="1"/>
</dbReference>
<dbReference type="InterPro" id="IPR029052">
    <property type="entry name" value="Metallo-depent_PP-like"/>
</dbReference>
<dbReference type="Gene3D" id="3.60.21.10">
    <property type="match status" value="1"/>
</dbReference>
<dbReference type="AlphaFoldDB" id="A0A699KCB5"/>
<evidence type="ECO:0000313" key="1">
    <source>
        <dbReference type="EMBL" id="GFA81591.1"/>
    </source>
</evidence>
<dbReference type="SUPFAM" id="SSF56300">
    <property type="entry name" value="Metallo-dependent phosphatases"/>
    <property type="match status" value="1"/>
</dbReference>
<accession>A0A699KCB5</accession>
<dbReference type="EMBL" id="BKCJ010493381">
    <property type="protein sequence ID" value="GFA81591.1"/>
    <property type="molecule type" value="Genomic_DNA"/>
</dbReference>
<gene>
    <name evidence="1" type="ORF">Tci_653563</name>
</gene>
<protein>
    <submittedName>
        <fullName evidence="1">Probable inactive purple acid phosphatase 27</fullName>
    </submittedName>
</protein>
<proteinExistence type="predicted"/>
<sequence length="114" mass="12652">MHKALRDASVEHYTQPGSIVVTQVMANEISSWNVDSIFHIGDTSYAIGFVVERDFFLYLITPVGSQVSYMTAVGNHDDSGDGFSDKDRAIEELGEKLREGVNVTEDLKQEIAKL</sequence>
<name>A0A699KCB5_TANCI</name>